<evidence type="ECO:0000313" key="10">
    <source>
        <dbReference type="Proteomes" id="UP000186438"/>
    </source>
</evidence>
<evidence type="ECO:0000256" key="5">
    <source>
        <dbReference type="ARBA" id="ARBA00022989"/>
    </source>
</evidence>
<feature type="transmembrane region" description="Helical" evidence="7">
    <location>
        <begin position="75"/>
        <end position="99"/>
    </location>
</feature>
<evidence type="ECO:0000256" key="7">
    <source>
        <dbReference type="SAM" id="Phobius"/>
    </source>
</evidence>
<evidence type="ECO:0000256" key="3">
    <source>
        <dbReference type="ARBA" id="ARBA00022475"/>
    </source>
</evidence>
<dbReference type="AlphaFoldDB" id="A0A1Q4HY96"/>
<dbReference type="SUPFAM" id="SSF82866">
    <property type="entry name" value="Multidrug efflux transporter AcrB transmembrane domain"/>
    <property type="match status" value="1"/>
</dbReference>
<keyword evidence="6 7" id="KW-0472">Membrane</keyword>
<dbReference type="InterPro" id="IPR004869">
    <property type="entry name" value="MMPL_dom"/>
</dbReference>
<feature type="domain" description="Membrane transport protein MMPL" evidence="8">
    <location>
        <begin position="2"/>
        <end position="108"/>
    </location>
</feature>
<evidence type="ECO:0000256" key="2">
    <source>
        <dbReference type="ARBA" id="ARBA00010157"/>
    </source>
</evidence>
<name>A0A1Q4HY96_9MYCO</name>
<comment type="similarity">
    <text evidence="2">Belongs to the resistance-nodulation-cell division (RND) (TC 2.A.6) family. MmpL subfamily.</text>
</comment>
<dbReference type="InterPro" id="IPR050545">
    <property type="entry name" value="Mycobact_MmpL"/>
</dbReference>
<evidence type="ECO:0000313" key="9">
    <source>
        <dbReference type="EMBL" id="OJZ74674.1"/>
    </source>
</evidence>
<proteinExistence type="inferred from homology"/>
<evidence type="ECO:0000256" key="1">
    <source>
        <dbReference type="ARBA" id="ARBA00004651"/>
    </source>
</evidence>
<keyword evidence="3" id="KW-1003">Cell membrane</keyword>
<feature type="transmembrane region" description="Helical" evidence="7">
    <location>
        <begin position="45"/>
        <end position="63"/>
    </location>
</feature>
<dbReference type="PANTHER" id="PTHR33406:SF6">
    <property type="entry name" value="MEMBRANE PROTEIN YDGH-RELATED"/>
    <property type="match status" value="1"/>
</dbReference>
<dbReference type="Pfam" id="PF03176">
    <property type="entry name" value="MMPL"/>
    <property type="match status" value="1"/>
</dbReference>
<dbReference type="STRING" id="53378.BRW65_08180"/>
<reference evidence="9 10" key="1">
    <citation type="submission" date="2016-11" db="EMBL/GenBank/DDBJ databases">
        <title>Genome sequences of unsequenced Mycobacteria.</title>
        <authorList>
            <person name="Greninger A.L."/>
            <person name="Fang F."/>
            <person name="Jerome K.R."/>
        </authorList>
    </citation>
    <scope>NUCLEOTIDE SEQUENCE [LARGE SCALE GENOMIC DNA]</scope>
    <source>
        <strain evidence="9 10">M11</strain>
    </source>
</reference>
<keyword evidence="10" id="KW-1185">Reference proteome</keyword>
<dbReference type="GO" id="GO:0005886">
    <property type="term" value="C:plasma membrane"/>
    <property type="evidence" value="ECO:0007669"/>
    <property type="project" value="UniProtKB-SubCell"/>
</dbReference>
<comment type="caution">
    <text evidence="9">The sequence shown here is derived from an EMBL/GenBank/DDBJ whole genome shotgun (WGS) entry which is preliminary data.</text>
</comment>
<accession>A0A1Q4HY96</accession>
<evidence type="ECO:0000259" key="8">
    <source>
        <dbReference type="Pfam" id="PF03176"/>
    </source>
</evidence>
<comment type="subcellular location">
    <subcellularLocation>
        <location evidence="1">Cell membrane</location>
        <topology evidence="1">Multi-pass membrane protein</topology>
    </subcellularLocation>
</comment>
<dbReference type="PANTHER" id="PTHR33406">
    <property type="entry name" value="MEMBRANE PROTEIN MJ1562-RELATED"/>
    <property type="match status" value="1"/>
</dbReference>
<dbReference type="Gene3D" id="1.20.1640.10">
    <property type="entry name" value="Multidrug efflux transporter AcrB transmembrane domain"/>
    <property type="match status" value="1"/>
</dbReference>
<dbReference type="Proteomes" id="UP000186438">
    <property type="component" value="Unassembled WGS sequence"/>
</dbReference>
<keyword evidence="4 7" id="KW-0812">Transmembrane</keyword>
<organism evidence="9 10">
    <name type="scientific">Mycobacterium paraffinicum</name>
    <dbReference type="NCBI Taxonomy" id="53378"/>
    <lineage>
        <taxon>Bacteria</taxon>
        <taxon>Bacillati</taxon>
        <taxon>Actinomycetota</taxon>
        <taxon>Actinomycetes</taxon>
        <taxon>Mycobacteriales</taxon>
        <taxon>Mycobacteriaceae</taxon>
        <taxon>Mycobacterium</taxon>
    </lineage>
</organism>
<evidence type="ECO:0000256" key="4">
    <source>
        <dbReference type="ARBA" id="ARBA00022692"/>
    </source>
</evidence>
<sequence length="116" mass="12441">MPMSAIILLAVGSDYNLLLIARFKEELRGGLKTGLTRAMGGSGKVVTNAGLAFALTMCAMIAGDLRVVGPFGTTIGLGLLFDTLIVRSFLMPSVAALLGRWFWWPTLVRTGLNKIR</sequence>
<protein>
    <recommendedName>
        <fullName evidence="8">Membrane transport protein MMPL domain-containing protein</fullName>
    </recommendedName>
</protein>
<keyword evidence="5 7" id="KW-1133">Transmembrane helix</keyword>
<dbReference type="EMBL" id="MPNT01000005">
    <property type="protein sequence ID" value="OJZ74674.1"/>
    <property type="molecule type" value="Genomic_DNA"/>
</dbReference>
<gene>
    <name evidence="9" type="ORF">BRW65_08180</name>
</gene>
<evidence type="ECO:0000256" key="6">
    <source>
        <dbReference type="ARBA" id="ARBA00023136"/>
    </source>
</evidence>